<sequence>MPLFEMSPNVQERETLGRKRSHDEYADDAIKAEQTGTDDGLAKPTLQPAGNSLLPPITHSIIQSSPSGSPCLTEGGSSTPAQNSPSPQTPTKSTTDSTSQATAANTEPPKSANPAAKRKKLTADEKEAKEKELLEKKEAKEKELAERKREREEKAAQKAAEKAKLEEEKAVKAKEREEKRKKKEEEERKKAGEREEKKRQKEEEQQRIQDEKDKKLRSQPKLSSFFATPKTPKKATQETTSKSESPLKTEVLTTTEPAGDAAYRKRFQEFFIRDNVTVAKLGPQMDDETRLAKAAIVDECIAGHRSDIASLFSPCQLLALPHPSRRRGKLHQSVKHIMEVATNSTAQRNGHQDLQAARKQLEKVPLKIIAFSRDVRPPYYGTLTSRLAAVGQAAMVKQCKNSAARVLPLDYDYDSEAEWQEDEGEDLELDDEEEELDDEDDLDGFLDDSEDSGLSRSNFANTMEPDCTGVCFEDENRTTPEYSLQAFKMELINKLSPSGSIDPFSTVYWEPEVKLSMATASDKMPPPPAPANAFAAISGNMTATATEQVKLVKKELLNDVKKAILDNKALSKVGIIDYIFQQFRDNVSRTEVKNTLELVAEKKGTGRSKEWDLKPGHEIVS</sequence>
<proteinExistence type="predicted"/>
<feature type="region of interest" description="Disordered" evidence="5">
    <location>
        <begin position="417"/>
        <end position="460"/>
    </location>
</feature>
<feature type="compositionally biased region" description="Polar residues" evidence="5">
    <location>
        <begin position="237"/>
        <end position="248"/>
    </location>
</feature>
<dbReference type="GO" id="GO:0005634">
    <property type="term" value="C:nucleus"/>
    <property type="evidence" value="ECO:0007669"/>
    <property type="project" value="UniProtKB-SubCell"/>
</dbReference>
<evidence type="ECO:0000259" key="6">
    <source>
        <dbReference type="Pfam" id="PF12253"/>
    </source>
</evidence>
<accession>A0A0A1T3E8</accession>
<keyword evidence="9" id="KW-1185">Reference proteome</keyword>
<dbReference type="InterPro" id="IPR048800">
    <property type="entry name" value="Cac1-like_C"/>
</dbReference>
<dbReference type="GO" id="GO:0006334">
    <property type="term" value="P:nucleosome assembly"/>
    <property type="evidence" value="ECO:0007669"/>
    <property type="project" value="TreeGrafter"/>
</dbReference>
<dbReference type="PANTHER" id="PTHR15272">
    <property type="entry name" value="CHROMATIN ASSEMBLY FACTOR 1 SUBUNIT A CAF-1 SUBUNIT A"/>
    <property type="match status" value="1"/>
</dbReference>
<dbReference type="Proteomes" id="UP000039046">
    <property type="component" value="Unassembled WGS sequence"/>
</dbReference>
<feature type="compositionally biased region" description="Basic and acidic residues" evidence="5">
    <location>
        <begin position="11"/>
        <end position="31"/>
    </location>
</feature>
<feature type="region of interest" description="Disordered" evidence="5">
    <location>
        <begin position="1"/>
        <end position="248"/>
    </location>
</feature>
<feature type="compositionally biased region" description="Polar residues" evidence="5">
    <location>
        <begin position="60"/>
        <end position="81"/>
    </location>
</feature>
<evidence type="ECO:0000313" key="8">
    <source>
        <dbReference type="EMBL" id="CEJ80792.1"/>
    </source>
</evidence>
<comment type="subcellular location">
    <subcellularLocation>
        <location evidence="1">Nucleus</location>
    </subcellularLocation>
</comment>
<dbReference type="InterPro" id="IPR022043">
    <property type="entry name" value="CAF1A_DD"/>
</dbReference>
<dbReference type="EMBL" id="CDHN01000001">
    <property type="protein sequence ID" value="CEJ80792.1"/>
    <property type="molecule type" value="Genomic_DNA"/>
</dbReference>
<keyword evidence="3" id="KW-0234">DNA repair</keyword>
<feature type="compositionally biased region" description="Low complexity" evidence="5">
    <location>
        <begin position="82"/>
        <end position="106"/>
    </location>
</feature>
<evidence type="ECO:0000256" key="5">
    <source>
        <dbReference type="SAM" id="MobiDB-lite"/>
    </source>
</evidence>
<keyword evidence="4" id="KW-0539">Nucleus</keyword>
<dbReference type="STRING" id="1531966.A0A0A1T3E8"/>
<dbReference type="GO" id="GO:0006281">
    <property type="term" value="P:DNA repair"/>
    <property type="evidence" value="ECO:0007669"/>
    <property type="project" value="UniProtKB-KW"/>
</dbReference>
<feature type="compositionally biased region" description="Acidic residues" evidence="5">
    <location>
        <begin position="417"/>
        <end position="451"/>
    </location>
</feature>
<dbReference type="GO" id="GO:0033186">
    <property type="term" value="C:CAF-1 complex"/>
    <property type="evidence" value="ECO:0007669"/>
    <property type="project" value="TreeGrafter"/>
</dbReference>
<dbReference type="AlphaFoldDB" id="A0A0A1T3E8"/>
<evidence type="ECO:0000256" key="1">
    <source>
        <dbReference type="ARBA" id="ARBA00004123"/>
    </source>
</evidence>
<feature type="domain" description="Chromatin assembly factor 1 subunit A dimerization" evidence="6">
    <location>
        <begin position="367"/>
        <end position="441"/>
    </location>
</feature>
<evidence type="ECO:0000256" key="4">
    <source>
        <dbReference type="ARBA" id="ARBA00023242"/>
    </source>
</evidence>
<keyword evidence="2" id="KW-0227">DNA damage</keyword>
<evidence type="ECO:0008006" key="10">
    <source>
        <dbReference type="Google" id="ProtNLM"/>
    </source>
</evidence>
<dbReference type="Pfam" id="PF21796">
    <property type="entry name" value="Cac1_C"/>
    <property type="match status" value="1"/>
</dbReference>
<feature type="domain" description="Chromatin assembly factor 1 subunit Cac1-like C-terminal" evidence="7">
    <location>
        <begin position="557"/>
        <end position="613"/>
    </location>
</feature>
<reference evidence="8 9" key="1">
    <citation type="journal article" date="2015" name="Genome Announc.">
        <title>Draft Genome Sequence and Gene Annotation of the Entomopathogenic Fungus Verticillium hemipterigenum.</title>
        <authorList>
            <person name="Horn F."/>
            <person name="Habel A."/>
            <person name="Scharf D.H."/>
            <person name="Dworschak J."/>
            <person name="Brakhage A.A."/>
            <person name="Guthke R."/>
            <person name="Hertweck C."/>
            <person name="Linde J."/>
        </authorList>
    </citation>
    <scope>NUCLEOTIDE SEQUENCE [LARGE SCALE GENOMIC DNA]</scope>
</reference>
<feature type="compositionally biased region" description="Basic and acidic residues" evidence="5">
    <location>
        <begin position="121"/>
        <end position="216"/>
    </location>
</feature>
<evidence type="ECO:0000256" key="3">
    <source>
        <dbReference type="ARBA" id="ARBA00023204"/>
    </source>
</evidence>
<gene>
    <name evidence="8" type="ORF">VHEMI00957</name>
</gene>
<name>A0A0A1T3E8_9HYPO</name>
<evidence type="ECO:0000259" key="7">
    <source>
        <dbReference type="Pfam" id="PF21796"/>
    </source>
</evidence>
<dbReference type="OrthoDB" id="79480at2759"/>
<protein>
    <recommendedName>
        <fullName evidence="10">Chromatin assembly factor 1 subunit A</fullName>
    </recommendedName>
</protein>
<evidence type="ECO:0000256" key="2">
    <source>
        <dbReference type="ARBA" id="ARBA00022763"/>
    </source>
</evidence>
<evidence type="ECO:0000313" key="9">
    <source>
        <dbReference type="Proteomes" id="UP000039046"/>
    </source>
</evidence>
<dbReference type="PANTHER" id="PTHR15272:SF0">
    <property type="entry name" value="CHROMATIN ASSEMBLY FACTOR 1 SUBUNIT A"/>
    <property type="match status" value="1"/>
</dbReference>
<dbReference type="Pfam" id="PF12253">
    <property type="entry name" value="CAF1A_dimeriz"/>
    <property type="match status" value="1"/>
</dbReference>
<dbReference type="HOGENOM" id="CLU_013392_3_0_1"/>
<organism evidence="8 9">
    <name type="scientific">[Torrubiella] hemipterigena</name>
    <dbReference type="NCBI Taxonomy" id="1531966"/>
    <lineage>
        <taxon>Eukaryota</taxon>
        <taxon>Fungi</taxon>
        <taxon>Dikarya</taxon>
        <taxon>Ascomycota</taxon>
        <taxon>Pezizomycotina</taxon>
        <taxon>Sordariomycetes</taxon>
        <taxon>Hypocreomycetidae</taxon>
        <taxon>Hypocreales</taxon>
        <taxon>Clavicipitaceae</taxon>
        <taxon>Clavicipitaceae incertae sedis</taxon>
        <taxon>'Torrubiella' clade</taxon>
    </lineage>
</organism>